<organism evidence="1 2">
    <name type="scientific">Arsenicicoccus bolidensis</name>
    <dbReference type="NCBI Taxonomy" id="229480"/>
    <lineage>
        <taxon>Bacteria</taxon>
        <taxon>Bacillati</taxon>
        <taxon>Actinomycetota</taxon>
        <taxon>Actinomycetes</taxon>
        <taxon>Micrococcales</taxon>
        <taxon>Intrasporangiaceae</taxon>
        <taxon>Arsenicicoccus</taxon>
    </lineage>
</organism>
<name>A0ABS9Q7C4_9MICO</name>
<gene>
    <name evidence="1" type="ORF">MHL29_17860</name>
</gene>
<dbReference type="Proteomes" id="UP001521931">
    <property type="component" value="Unassembled WGS sequence"/>
</dbReference>
<dbReference type="RefSeq" id="WP_239266602.1">
    <property type="nucleotide sequence ID" value="NZ_DAMDMH010000035.1"/>
</dbReference>
<evidence type="ECO:0000313" key="1">
    <source>
        <dbReference type="EMBL" id="MCG7323740.1"/>
    </source>
</evidence>
<dbReference type="SUPFAM" id="SSF109854">
    <property type="entry name" value="DinB/YfiT-like putative metalloenzymes"/>
    <property type="match status" value="1"/>
</dbReference>
<dbReference type="Gene3D" id="1.20.120.450">
    <property type="entry name" value="dinb family like domain"/>
    <property type="match status" value="1"/>
</dbReference>
<keyword evidence="2" id="KW-1185">Reference proteome</keyword>
<dbReference type="InterPro" id="IPR034660">
    <property type="entry name" value="DinB/YfiT-like"/>
</dbReference>
<reference evidence="1 2" key="1">
    <citation type="submission" date="2022-02" db="EMBL/GenBank/DDBJ databases">
        <title>Uncovering new skin microbiome diversity through culturing and metagenomics.</title>
        <authorList>
            <person name="Conlan S."/>
            <person name="Deming C."/>
            <person name="Nisc Comparative Sequencing Program N."/>
            <person name="Segre J.A."/>
        </authorList>
    </citation>
    <scope>NUCLEOTIDE SEQUENCE [LARGE SCALE GENOMIC DNA]</scope>
    <source>
        <strain evidence="1 2">ACRQZ</strain>
    </source>
</reference>
<proteinExistence type="predicted"/>
<accession>A0ABS9Q7C4</accession>
<comment type="caution">
    <text evidence="1">The sequence shown here is derived from an EMBL/GenBank/DDBJ whole genome shotgun (WGS) entry which is preliminary data.</text>
</comment>
<sequence length="182" mass="19734">MYAPTTDPELAMLAGYADSQVDALRASLRGLTHEQAADHPARSRLSLGGLVRHTTWVLRQHAGSGRPGDFSEEGVAAFMDTFAFDDRHTVDGVLAELDAARADCRARTLASDPDEESLQPPAPWDGLPAMTATRRYEMLHLVEELARHAGHADILREQLDGALVPDLEAAEAGRSVWEPAVT</sequence>
<dbReference type="InterPro" id="IPR007061">
    <property type="entry name" value="MST-like"/>
</dbReference>
<protein>
    <submittedName>
        <fullName evidence="1">DinB family protein</fullName>
    </submittedName>
</protein>
<dbReference type="Pfam" id="PF04978">
    <property type="entry name" value="MST"/>
    <property type="match status" value="1"/>
</dbReference>
<evidence type="ECO:0000313" key="2">
    <source>
        <dbReference type="Proteomes" id="UP001521931"/>
    </source>
</evidence>
<dbReference type="EMBL" id="JAKRCV010000103">
    <property type="protein sequence ID" value="MCG7323740.1"/>
    <property type="molecule type" value="Genomic_DNA"/>
</dbReference>